<protein>
    <submittedName>
        <fullName evidence="2">Uncharacterized protein</fullName>
    </submittedName>
</protein>
<accession>A0A9Q3I7N5</accession>
<feature type="region of interest" description="Disordered" evidence="1">
    <location>
        <begin position="69"/>
        <end position="134"/>
    </location>
</feature>
<comment type="caution">
    <text evidence="2">The sequence shown here is derived from an EMBL/GenBank/DDBJ whole genome shotgun (WGS) entry which is preliminary data.</text>
</comment>
<evidence type="ECO:0000313" key="2">
    <source>
        <dbReference type="EMBL" id="MBW0530112.1"/>
    </source>
</evidence>
<dbReference type="Proteomes" id="UP000765509">
    <property type="component" value="Unassembled WGS sequence"/>
</dbReference>
<proteinExistence type="predicted"/>
<organism evidence="2 3">
    <name type="scientific">Austropuccinia psidii MF-1</name>
    <dbReference type="NCBI Taxonomy" id="1389203"/>
    <lineage>
        <taxon>Eukaryota</taxon>
        <taxon>Fungi</taxon>
        <taxon>Dikarya</taxon>
        <taxon>Basidiomycota</taxon>
        <taxon>Pucciniomycotina</taxon>
        <taxon>Pucciniomycetes</taxon>
        <taxon>Pucciniales</taxon>
        <taxon>Sphaerophragmiaceae</taxon>
        <taxon>Austropuccinia</taxon>
    </lineage>
</organism>
<sequence length="155" mass="17755">MDNKRFNLSSHWAELGASFQSIGLKEILFTDLMEITKGCNPNWQFKLLEERETRIRENKATIQAIEENLNQKGPTLIPSGSQGVNQPDYPVDSHHSGSNRSVTKSHHSSQSQIVSRRRQGYKGTNKTSFSHIKKESDPIIQKLLEWVKEVHETQK</sequence>
<evidence type="ECO:0000313" key="3">
    <source>
        <dbReference type="Proteomes" id="UP000765509"/>
    </source>
</evidence>
<dbReference type="AlphaFoldDB" id="A0A9Q3I7N5"/>
<keyword evidence="3" id="KW-1185">Reference proteome</keyword>
<feature type="compositionally biased region" description="Polar residues" evidence="1">
    <location>
        <begin position="69"/>
        <end position="85"/>
    </location>
</feature>
<evidence type="ECO:0000256" key="1">
    <source>
        <dbReference type="SAM" id="MobiDB-lite"/>
    </source>
</evidence>
<gene>
    <name evidence="2" type="ORF">O181_069827</name>
</gene>
<reference evidence="2" key="1">
    <citation type="submission" date="2021-03" db="EMBL/GenBank/DDBJ databases">
        <title>Draft genome sequence of rust myrtle Austropuccinia psidii MF-1, a brazilian biotype.</title>
        <authorList>
            <person name="Quecine M.C."/>
            <person name="Pachon D.M.R."/>
            <person name="Bonatelli M.L."/>
            <person name="Correr F.H."/>
            <person name="Franceschini L.M."/>
            <person name="Leite T.F."/>
            <person name="Margarido G.R.A."/>
            <person name="Almeida C.A."/>
            <person name="Ferrarezi J.A."/>
            <person name="Labate C.A."/>
        </authorList>
    </citation>
    <scope>NUCLEOTIDE SEQUENCE</scope>
    <source>
        <strain evidence="2">MF-1</strain>
    </source>
</reference>
<dbReference type="EMBL" id="AVOT02035716">
    <property type="protein sequence ID" value="MBW0530112.1"/>
    <property type="molecule type" value="Genomic_DNA"/>
</dbReference>
<name>A0A9Q3I7N5_9BASI</name>